<keyword evidence="8 12" id="KW-0812">Transmembrane</keyword>
<evidence type="ECO:0000256" key="2">
    <source>
        <dbReference type="ARBA" id="ARBA00004249"/>
    </source>
</evidence>
<evidence type="ECO:0000256" key="8">
    <source>
        <dbReference type="ARBA" id="ARBA00022692"/>
    </source>
</evidence>
<evidence type="ECO:0000256" key="7">
    <source>
        <dbReference type="ARBA" id="ARBA00022519"/>
    </source>
</evidence>
<evidence type="ECO:0000256" key="1">
    <source>
        <dbReference type="ARBA" id="ARBA00003540"/>
    </source>
</evidence>
<organism evidence="14 15">
    <name type="scientific">Glacieibacterium arshaanense</name>
    <dbReference type="NCBI Taxonomy" id="2511025"/>
    <lineage>
        <taxon>Bacteria</taxon>
        <taxon>Pseudomonadati</taxon>
        <taxon>Pseudomonadota</taxon>
        <taxon>Alphaproteobacteria</taxon>
        <taxon>Sphingomonadales</taxon>
        <taxon>Sphingosinicellaceae</taxon>
        <taxon>Glacieibacterium</taxon>
    </lineage>
</organism>
<dbReference type="Gene3D" id="3.30.420.270">
    <property type="match status" value="1"/>
</dbReference>
<reference evidence="14 15" key="1">
    <citation type="submission" date="2019-02" db="EMBL/GenBank/DDBJ databases">
        <title>Polymorphobacter sp. isolated from the lake at the Tibet of China.</title>
        <authorList>
            <person name="Li A."/>
        </authorList>
    </citation>
    <scope>NUCLEOTIDE SEQUENCE [LARGE SCALE GENOMIC DNA]</scope>
    <source>
        <strain evidence="14 15">DJ1R-1</strain>
    </source>
</reference>
<dbReference type="GO" id="GO:0022857">
    <property type="term" value="F:transmembrane transporter activity"/>
    <property type="evidence" value="ECO:0007669"/>
    <property type="project" value="InterPro"/>
</dbReference>
<comment type="subcellular location">
    <subcellularLocation>
        <location evidence="2">Cell inner membrane</location>
        <topology evidence="2">Single-pass type II membrane protein</topology>
    </subcellularLocation>
    <subcellularLocation>
        <location evidence="12">Cell membrane</location>
        <topology evidence="12">Single-pass type II membrane protein</topology>
    </subcellularLocation>
</comment>
<sequence length="138" mass="15371">MAMSSSTAEGDPMMDINTTPLIDVMLVLLIMFIITIPIQTHAVKLDLPPPNNQPNDVKPDFNQIDIDLLGVVYWNNREVNASALRYYLQQSVKIDPQPELRLHPDAQAKYDVVDKVMAEAQQAGVTKMGFVGNEAYAN</sequence>
<keyword evidence="10 13" id="KW-1133">Transmembrane helix</keyword>
<dbReference type="AlphaFoldDB" id="A0A4Y9ES91"/>
<name>A0A4Y9ES91_9SPHN</name>
<comment type="similarity">
    <text evidence="3 12">Belongs to the ExbD/TolR family.</text>
</comment>
<feature type="transmembrane region" description="Helical" evidence="13">
    <location>
        <begin position="20"/>
        <end position="38"/>
    </location>
</feature>
<dbReference type="GO" id="GO:0015031">
    <property type="term" value="P:protein transport"/>
    <property type="evidence" value="ECO:0007669"/>
    <property type="project" value="UniProtKB-KW"/>
</dbReference>
<evidence type="ECO:0000256" key="11">
    <source>
        <dbReference type="ARBA" id="ARBA00023136"/>
    </source>
</evidence>
<evidence type="ECO:0000313" key="15">
    <source>
        <dbReference type="Proteomes" id="UP000297737"/>
    </source>
</evidence>
<dbReference type="RefSeq" id="WP_135245188.1">
    <property type="nucleotide sequence ID" value="NZ_SIHO01000001.1"/>
</dbReference>
<evidence type="ECO:0000256" key="12">
    <source>
        <dbReference type="RuleBase" id="RU003879"/>
    </source>
</evidence>
<keyword evidence="15" id="KW-1185">Reference proteome</keyword>
<dbReference type="PANTHER" id="PTHR30558">
    <property type="entry name" value="EXBD MEMBRANE COMPONENT OF PMF-DRIVEN MACROMOLECULE IMPORT SYSTEM"/>
    <property type="match status" value="1"/>
</dbReference>
<keyword evidence="7" id="KW-0997">Cell inner membrane</keyword>
<evidence type="ECO:0000256" key="3">
    <source>
        <dbReference type="ARBA" id="ARBA00005811"/>
    </source>
</evidence>
<dbReference type="OrthoDB" id="9798629at2"/>
<keyword evidence="6" id="KW-1003">Cell membrane</keyword>
<dbReference type="Proteomes" id="UP000297737">
    <property type="component" value="Unassembled WGS sequence"/>
</dbReference>
<evidence type="ECO:0000256" key="6">
    <source>
        <dbReference type="ARBA" id="ARBA00022475"/>
    </source>
</evidence>
<keyword evidence="9 12" id="KW-0653">Protein transport</keyword>
<dbReference type="GO" id="GO:0005886">
    <property type="term" value="C:plasma membrane"/>
    <property type="evidence" value="ECO:0007669"/>
    <property type="project" value="UniProtKB-SubCell"/>
</dbReference>
<dbReference type="EMBL" id="SIHO01000001">
    <property type="protein sequence ID" value="TFU06464.1"/>
    <property type="molecule type" value="Genomic_DNA"/>
</dbReference>
<comment type="caution">
    <text evidence="14">The sequence shown here is derived from an EMBL/GenBank/DDBJ whole genome shotgun (WGS) entry which is preliminary data.</text>
</comment>
<evidence type="ECO:0000256" key="13">
    <source>
        <dbReference type="SAM" id="Phobius"/>
    </source>
</evidence>
<gene>
    <name evidence="14" type="ORF">EUV02_05645</name>
</gene>
<evidence type="ECO:0000256" key="9">
    <source>
        <dbReference type="ARBA" id="ARBA00022927"/>
    </source>
</evidence>
<keyword evidence="5 12" id="KW-0813">Transport</keyword>
<evidence type="ECO:0000256" key="10">
    <source>
        <dbReference type="ARBA" id="ARBA00022989"/>
    </source>
</evidence>
<dbReference type="Pfam" id="PF02472">
    <property type="entry name" value="ExbD"/>
    <property type="match status" value="1"/>
</dbReference>
<evidence type="ECO:0000256" key="4">
    <source>
        <dbReference type="ARBA" id="ARBA00011471"/>
    </source>
</evidence>
<evidence type="ECO:0000313" key="14">
    <source>
        <dbReference type="EMBL" id="TFU06464.1"/>
    </source>
</evidence>
<keyword evidence="11 13" id="KW-0472">Membrane</keyword>
<dbReference type="InterPro" id="IPR003400">
    <property type="entry name" value="ExbD"/>
</dbReference>
<accession>A0A4Y9ES91</accession>
<dbReference type="PANTHER" id="PTHR30558:SF12">
    <property type="entry name" value="BIOPOLYMER TRANSPORT PROTEIN EXBD"/>
    <property type="match status" value="1"/>
</dbReference>
<proteinExistence type="inferred from homology"/>
<protein>
    <submittedName>
        <fullName evidence="14">Biopolymer transporter ExbD</fullName>
    </submittedName>
</protein>
<comment type="subunit">
    <text evidence="4">The accessory proteins ExbB and ExbD seem to form a complex with TonB.</text>
</comment>
<comment type="function">
    <text evidence="1">Involved in the TonB-dependent energy-dependent transport of various receptor-bound substrates.</text>
</comment>
<evidence type="ECO:0000256" key="5">
    <source>
        <dbReference type="ARBA" id="ARBA00022448"/>
    </source>
</evidence>